<dbReference type="AlphaFoldDB" id="A0AA88A1H0"/>
<evidence type="ECO:0000313" key="3">
    <source>
        <dbReference type="Proteomes" id="UP001187192"/>
    </source>
</evidence>
<accession>A0AA88A1H0</accession>
<dbReference type="EMBL" id="BTGU01000015">
    <property type="protein sequence ID" value="GMN42727.1"/>
    <property type="molecule type" value="Genomic_DNA"/>
</dbReference>
<organism evidence="2 3">
    <name type="scientific">Ficus carica</name>
    <name type="common">Common fig</name>
    <dbReference type="NCBI Taxonomy" id="3494"/>
    <lineage>
        <taxon>Eukaryota</taxon>
        <taxon>Viridiplantae</taxon>
        <taxon>Streptophyta</taxon>
        <taxon>Embryophyta</taxon>
        <taxon>Tracheophyta</taxon>
        <taxon>Spermatophyta</taxon>
        <taxon>Magnoliopsida</taxon>
        <taxon>eudicotyledons</taxon>
        <taxon>Gunneridae</taxon>
        <taxon>Pentapetalae</taxon>
        <taxon>rosids</taxon>
        <taxon>fabids</taxon>
        <taxon>Rosales</taxon>
        <taxon>Moraceae</taxon>
        <taxon>Ficeae</taxon>
        <taxon>Ficus</taxon>
    </lineage>
</organism>
<evidence type="ECO:0000256" key="1">
    <source>
        <dbReference type="SAM" id="MobiDB-lite"/>
    </source>
</evidence>
<dbReference type="Proteomes" id="UP001187192">
    <property type="component" value="Unassembled WGS sequence"/>
</dbReference>
<keyword evidence="3" id="KW-1185">Reference proteome</keyword>
<proteinExistence type="predicted"/>
<sequence length="294" mass="33854">MANTPDCNGGEPRGDNITDVENPVTLDANPSNWVRKVLMIRLFRLTNKCIRSYGQNHCAPLPVMVFQARKSVYLPSVGFFHNLRQKQEYNGVCGQELGISLEEQDAISFAFPEKLKAKKSSNHDKHRLILDARRSLASSRLISLQRRGADSQFDSKEERVLSPHDHFSEEMLRFLFLLEDVVREELNRRIEFHPLKDLKTSLELHIIAVCALGRSRDTQSNFTNRNLFHCTTHRYDAVHIRLHSFCRSAGEYSRRFSSPCNSVKSRSLNVAAMKSLRSILFPSRPCFFMEKRGK</sequence>
<reference evidence="2" key="1">
    <citation type="submission" date="2023-07" db="EMBL/GenBank/DDBJ databases">
        <title>draft genome sequence of fig (Ficus carica).</title>
        <authorList>
            <person name="Takahashi T."/>
            <person name="Nishimura K."/>
        </authorList>
    </citation>
    <scope>NUCLEOTIDE SEQUENCE</scope>
</reference>
<protein>
    <submittedName>
        <fullName evidence="2">Uncharacterized protein</fullName>
    </submittedName>
</protein>
<feature type="region of interest" description="Disordered" evidence="1">
    <location>
        <begin position="1"/>
        <end position="22"/>
    </location>
</feature>
<name>A0AA88A1H0_FICCA</name>
<evidence type="ECO:0000313" key="2">
    <source>
        <dbReference type="EMBL" id="GMN42727.1"/>
    </source>
</evidence>
<gene>
    <name evidence="2" type="ORF">TIFTF001_011938</name>
</gene>
<comment type="caution">
    <text evidence="2">The sequence shown here is derived from an EMBL/GenBank/DDBJ whole genome shotgun (WGS) entry which is preliminary data.</text>
</comment>